<dbReference type="RefSeq" id="WP_092697376.1">
    <property type="nucleotide sequence ID" value="NZ_FNQJ01000004.1"/>
</dbReference>
<comment type="similarity">
    <text evidence="1">Belongs to the UPF0065 (bug) family.</text>
</comment>
<dbReference type="PROSITE" id="PS51318">
    <property type="entry name" value="TAT"/>
    <property type="match status" value="1"/>
</dbReference>
<dbReference type="PANTHER" id="PTHR42928">
    <property type="entry name" value="TRICARBOXYLATE-BINDING PROTEIN"/>
    <property type="match status" value="1"/>
</dbReference>
<dbReference type="InterPro" id="IPR005064">
    <property type="entry name" value="BUG"/>
</dbReference>
<evidence type="ECO:0000256" key="1">
    <source>
        <dbReference type="ARBA" id="ARBA00006987"/>
    </source>
</evidence>
<dbReference type="EMBL" id="FNQJ01000004">
    <property type="protein sequence ID" value="SEA04410.1"/>
    <property type="molecule type" value="Genomic_DNA"/>
</dbReference>
<dbReference type="InterPro" id="IPR006311">
    <property type="entry name" value="TAT_signal"/>
</dbReference>
<organism evidence="3 4">
    <name type="scientific">Acidovorax soli</name>
    <dbReference type="NCBI Taxonomy" id="592050"/>
    <lineage>
        <taxon>Bacteria</taxon>
        <taxon>Pseudomonadati</taxon>
        <taxon>Pseudomonadota</taxon>
        <taxon>Betaproteobacteria</taxon>
        <taxon>Burkholderiales</taxon>
        <taxon>Comamonadaceae</taxon>
        <taxon>Acidovorax</taxon>
    </lineage>
</organism>
<dbReference type="GeneID" id="34233380"/>
<gene>
    <name evidence="3" type="ORF">SAMN05421875_104195</name>
</gene>
<feature type="chain" id="PRO_5011507704" evidence="2">
    <location>
        <begin position="33"/>
        <end position="338"/>
    </location>
</feature>
<evidence type="ECO:0000313" key="4">
    <source>
        <dbReference type="Proteomes" id="UP000199002"/>
    </source>
</evidence>
<dbReference type="Pfam" id="PF03401">
    <property type="entry name" value="TctC"/>
    <property type="match status" value="1"/>
</dbReference>
<feature type="signal peptide" evidence="2">
    <location>
        <begin position="1"/>
        <end position="32"/>
    </location>
</feature>
<keyword evidence="2" id="KW-0732">Signal</keyword>
<protein>
    <submittedName>
        <fullName evidence="3">Tripartite-type tricarboxylate transporter, receptor component TctC</fullName>
    </submittedName>
</protein>
<name>A0A1H3XYU0_9BURK</name>
<dbReference type="AlphaFoldDB" id="A0A1H3XYU0"/>
<dbReference type="STRING" id="592050.SAMN05421875_104195"/>
<proteinExistence type="inferred from homology"/>
<keyword evidence="3" id="KW-0675">Receptor</keyword>
<dbReference type="Gene3D" id="3.40.190.150">
    <property type="entry name" value="Bordetella uptake gene, domain 1"/>
    <property type="match status" value="1"/>
</dbReference>
<dbReference type="PANTHER" id="PTHR42928:SF5">
    <property type="entry name" value="BLR1237 PROTEIN"/>
    <property type="match status" value="1"/>
</dbReference>
<sequence>MTHGTHPLHCNRRQLLALAAGAAASGPLAVLAQIPTSFATRPVRVVVPFAAGGATDVITRVLGERMAQRFGQSVVVDNKPGGGGVIAGEAVAKSAPDGLTALLGTTSTMLSNRYIFKKMPFDPLTDMTPLVRVCLAPIALVVTADVPAQNMQEFMAWIKAHKGKLSYGSYGIGSHGQLACSTLSEVAGADMAHVAYRGEAPMVADLLGGQVKIGMGSLLSLKAHIDSGKLRALAVTGPRRVPLLPDTPTFAEAGFKQDALSIVGWLAIAAPKGLPADVARQWAEAANSAVASREGMARIIAAGFIPVDDDTPAKFAQAWAQEGPIWGRLLQAAGVQPT</sequence>
<dbReference type="CDD" id="cd07012">
    <property type="entry name" value="PBP2_Bug_TTT"/>
    <property type="match status" value="1"/>
</dbReference>
<evidence type="ECO:0000313" key="3">
    <source>
        <dbReference type="EMBL" id="SEA04410.1"/>
    </source>
</evidence>
<reference evidence="4" key="1">
    <citation type="submission" date="2016-10" db="EMBL/GenBank/DDBJ databases">
        <authorList>
            <person name="Varghese N."/>
            <person name="Submissions S."/>
        </authorList>
    </citation>
    <scope>NUCLEOTIDE SEQUENCE [LARGE SCALE GENOMIC DNA]</scope>
    <source>
        <strain evidence="4">DSM 25157</strain>
    </source>
</reference>
<accession>A0A1H3XYU0</accession>
<dbReference type="Proteomes" id="UP000199002">
    <property type="component" value="Unassembled WGS sequence"/>
</dbReference>
<dbReference type="InterPro" id="IPR042100">
    <property type="entry name" value="Bug_dom1"/>
</dbReference>
<evidence type="ECO:0000256" key="2">
    <source>
        <dbReference type="SAM" id="SignalP"/>
    </source>
</evidence>
<dbReference type="PIRSF" id="PIRSF017082">
    <property type="entry name" value="YflP"/>
    <property type="match status" value="1"/>
</dbReference>
<dbReference type="Gene3D" id="3.40.190.10">
    <property type="entry name" value="Periplasmic binding protein-like II"/>
    <property type="match status" value="1"/>
</dbReference>
<dbReference type="SUPFAM" id="SSF53850">
    <property type="entry name" value="Periplasmic binding protein-like II"/>
    <property type="match status" value="1"/>
</dbReference>
<keyword evidence="4" id="KW-1185">Reference proteome</keyword>